<evidence type="ECO:0000256" key="1">
    <source>
        <dbReference type="SAM" id="SignalP"/>
    </source>
</evidence>
<evidence type="ECO:0000259" key="2">
    <source>
        <dbReference type="Pfam" id="PF00248"/>
    </source>
</evidence>
<dbReference type="Pfam" id="PF00248">
    <property type="entry name" value="Aldo_ket_red"/>
    <property type="match status" value="1"/>
</dbReference>
<evidence type="ECO:0000313" key="3">
    <source>
        <dbReference type="EMBL" id="KAL3799368.1"/>
    </source>
</evidence>
<evidence type="ECO:0000313" key="4">
    <source>
        <dbReference type="Proteomes" id="UP001530400"/>
    </source>
</evidence>
<gene>
    <name evidence="3" type="ORF">ACHAWO_008479</name>
</gene>
<dbReference type="EMBL" id="JALLPJ020000190">
    <property type="protein sequence ID" value="KAL3799368.1"/>
    <property type="molecule type" value="Genomic_DNA"/>
</dbReference>
<dbReference type="SUPFAM" id="SSF51430">
    <property type="entry name" value="NAD(P)-linked oxidoreductase"/>
    <property type="match status" value="1"/>
</dbReference>
<keyword evidence="1" id="KW-0732">Signal</keyword>
<feature type="chain" id="PRO_5044770473" description="NADP-dependent oxidoreductase domain-containing protein" evidence="1">
    <location>
        <begin position="23"/>
        <end position="500"/>
    </location>
</feature>
<dbReference type="PANTHER" id="PTHR43827">
    <property type="entry name" value="2,5-DIKETO-D-GLUCONIC ACID REDUCTASE"/>
    <property type="match status" value="1"/>
</dbReference>
<feature type="signal peptide" evidence="1">
    <location>
        <begin position="1"/>
        <end position="22"/>
    </location>
</feature>
<keyword evidence="4" id="KW-1185">Reference proteome</keyword>
<reference evidence="3 4" key="1">
    <citation type="submission" date="2024-10" db="EMBL/GenBank/DDBJ databases">
        <title>Updated reference genomes for cyclostephanoid diatoms.</title>
        <authorList>
            <person name="Roberts W.R."/>
            <person name="Alverson A.J."/>
        </authorList>
    </citation>
    <scope>NUCLEOTIDE SEQUENCE [LARGE SCALE GENOMIC DNA]</scope>
    <source>
        <strain evidence="3 4">AJA010-31</strain>
    </source>
</reference>
<dbReference type="PANTHER" id="PTHR43827:SF8">
    <property type="entry name" value="ALDO_KETO REDUCTASE FAMILY PROTEIN"/>
    <property type="match status" value="1"/>
</dbReference>
<dbReference type="Proteomes" id="UP001530400">
    <property type="component" value="Unassembled WGS sequence"/>
</dbReference>
<feature type="domain" description="NADP-dependent oxidoreductase" evidence="2">
    <location>
        <begin position="229"/>
        <end position="366"/>
    </location>
</feature>
<dbReference type="InterPro" id="IPR036812">
    <property type="entry name" value="NAD(P)_OxRdtase_dom_sf"/>
</dbReference>
<dbReference type="InterPro" id="IPR020471">
    <property type="entry name" value="AKR"/>
</dbReference>
<comment type="caution">
    <text evidence="3">The sequence shown here is derived from an EMBL/GenBank/DDBJ whole genome shotgun (WGS) entry which is preliminary data.</text>
</comment>
<organism evidence="3 4">
    <name type="scientific">Cyclotella atomus</name>
    <dbReference type="NCBI Taxonomy" id="382360"/>
    <lineage>
        <taxon>Eukaryota</taxon>
        <taxon>Sar</taxon>
        <taxon>Stramenopiles</taxon>
        <taxon>Ochrophyta</taxon>
        <taxon>Bacillariophyta</taxon>
        <taxon>Coscinodiscophyceae</taxon>
        <taxon>Thalassiosirophycidae</taxon>
        <taxon>Stephanodiscales</taxon>
        <taxon>Stephanodiscaceae</taxon>
        <taxon>Cyclotella</taxon>
    </lineage>
</organism>
<protein>
    <recommendedName>
        <fullName evidence="2">NADP-dependent oxidoreductase domain-containing protein</fullName>
    </recommendedName>
</protein>
<accession>A0ABD3QG11</accession>
<proteinExistence type="predicted"/>
<dbReference type="InterPro" id="IPR023210">
    <property type="entry name" value="NADP_OxRdtase_dom"/>
</dbReference>
<dbReference type="AlphaFoldDB" id="A0ABD3QG11"/>
<name>A0ABD3QG11_9STRA</name>
<dbReference type="Gene3D" id="3.20.20.100">
    <property type="entry name" value="NADP-dependent oxidoreductase domain"/>
    <property type="match status" value="1"/>
</dbReference>
<sequence>MKRPRPSTIAAFAALSVALVESEIVANSNNFLTVELSSSPTEAASPRIPLIGLGVGNLPHNRIPFLLATAMDKQQTDLNLEERYHLIDTSHTNPALEVLVGRSLGRLLANDSSGKEDYHIIIKVWHTHLGYERTLASVHDSLSDILPGIFSSGASSDPSSWKKDPRVKVHAVIQYPRCYDTLFSTKYYQSSPNFPVKYSNCHEEEEAFAKSFRSSEDPSPLEDKLAWKKSYRALEELYHRGILESIGVSNFGPSDMTDLYEYATIGPHLYMGSLHTLLEGDGMVEDLVKHGVHYICYDAVSSILEGKEEATAAYAKIERMGASHGVTSGTDDSNGYSAVQIVLGWLIQRGVGIVPGTTDTRHLIENSPQVLSTMPKFNPREVLDVEMAVQALVRGEDMENEQGVNIHDVVMTTGENSHEDSGIVATFFNSLKRNVRIFKVHPTTGRQIQLSSSIAPGRSGRVMVDANDVLIAYDGHGSAVKKFLVDADDGVGRVDFSVEL</sequence>